<dbReference type="VEuPathDB" id="ToxoDB:EMH_0006060"/>
<evidence type="ECO:0000256" key="1">
    <source>
        <dbReference type="SAM" id="MobiDB-lite"/>
    </source>
</evidence>
<sequence>MKKKLLAIAALSAAHSGLRVAEFAAAASGPSVAVYDDEGFADLPPSAEASPYMQENGEATLRIPREDVETAAVAESSDRTPKEDPEERLWHVESAQPTVSSAAATVAASTGAAAGSGAGEAQEAVVDDMDSPTSSLTRSDSSDIRQRGVQGNSAPLTNGGSGTEGGEEGQRLLLLDKDPLSPLLLLSRAPRGVGLKSFVLGLGCLLLAGLFALEGDDSIPRGPAHALAEFWDLDREDVSAIAFTLLVLLSTVSLISAVYRHFSRVRRQREWIQKAEEGIEAAKRIHQTRVKQILARQEPADMAILQTGKPY</sequence>
<gene>
    <name evidence="3" type="ORF">EMH_0006060</name>
</gene>
<reference evidence="3" key="1">
    <citation type="submission" date="2013-10" db="EMBL/GenBank/DDBJ databases">
        <title>Genomic analysis of the causative agents of coccidiosis in chickens.</title>
        <authorList>
            <person name="Reid A.J."/>
            <person name="Blake D."/>
            <person name="Billington K."/>
            <person name="Browne H."/>
            <person name="Dunn M."/>
            <person name="Hung S."/>
            <person name="Kawahara F."/>
            <person name="Miranda-Saavedra D."/>
            <person name="Mourier T."/>
            <person name="Nagra H."/>
            <person name="Otto T.D."/>
            <person name="Rawlings N."/>
            <person name="Sanchez A."/>
            <person name="Sanders M."/>
            <person name="Subramaniam C."/>
            <person name="Tay Y."/>
            <person name="Dear P."/>
            <person name="Doerig C."/>
            <person name="Gruber A."/>
            <person name="Parkinson J."/>
            <person name="Shirley M."/>
            <person name="Wan K.L."/>
            <person name="Berriman M."/>
            <person name="Tomley F."/>
            <person name="Pain A."/>
        </authorList>
    </citation>
    <scope>NUCLEOTIDE SEQUENCE [LARGE SCALE GENOMIC DNA]</scope>
    <source>
        <strain evidence="3">Houghton</strain>
    </source>
</reference>
<keyword evidence="4" id="KW-1185">Reference proteome</keyword>
<dbReference type="Proteomes" id="UP000030744">
    <property type="component" value="Unassembled WGS sequence"/>
</dbReference>
<dbReference type="RefSeq" id="XP_013352855.1">
    <property type="nucleotide sequence ID" value="XM_013497401.1"/>
</dbReference>
<dbReference type="EMBL" id="HG682416">
    <property type="protein sequence ID" value="CDJ30288.1"/>
    <property type="molecule type" value="Genomic_DNA"/>
</dbReference>
<name>U6K3E2_9EIME</name>
<dbReference type="GeneID" id="25375624"/>
<dbReference type="OrthoDB" id="348741at2759"/>
<evidence type="ECO:0000313" key="4">
    <source>
        <dbReference type="Proteomes" id="UP000030744"/>
    </source>
</evidence>
<reference evidence="3" key="2">
    <citation type="submission" date="2013-10" db="EMBL/GenBank/DDBJ databases">
        <authorList>
            <person name="Aslett M."/>
        </authorList>
    </citation>
    <scope>NUCLEOTIDE SEQUENCE [LARGE SCALE GENOMIC DNA]</scope>
    <source>
        <strain evidence="3">Houghton</strain>
    </source>
</reference>
<accession>U6K3E2</accession>
<proteinExistence type="predicted"/>
<evidence type="ECO:0000313" key="3">
    <source>
        <dbReference type="EMBL" id="CDJ30288.1"/>
    </source>
</evidence>
<feature type="compositionally biased region" description="Polar residues" evidence="1">
    <location>
        <begin position="149"/>
        <end position="158"/>
    </location>
</feature>
<evidence type="ECO:0000256" key="2">
    <source>
        <dbReference type="SAM" id="Phobius"/>
    </source>
</evidence>
<keyword evidence="2" id="KW-0812">Transmembrane</keyword>
<keyword evidence="2" id="KW-0472">Membrane</keyword>
<feature type="region of interest" description="Disordered" evidence="1">
    <location>
        <begin position="113"/>
        <end position="167"/>
    </location>
</feature>
<dbReference type="AlphaFoldDB" id="U6K3E2"/>
<feature type="compositionally biased region" description="Low complexity" evidence="1">
    <location>
        <begin position="113"/>
        <end position="124"/>
    </location>
</feature>
<feature type="transmembrane region" description="Helical" evidence="2">
    <location>
        <begin position="240"/>
        <end position="259"/>
    </location>
</feature>
<keyword evidence="2" id="KW-1133">Transmembrane helix</keyword>
<organism evidence="3 4">
    <name type="scientific">Eimeria mitis</name>
    <dbReference type="NCBI Taxonomy" id="44415"/>
    <lineage>
        <taxon>Eukaryota</taxon>
        <taxon>Sar</taxon>
        <taxon>Alveolata</taxon>
        <taxon>Apicomplexa</taxon>
        <taxon>Conoidasida</taxon>
        <taxon>Coccidia</taxon>
        <taxon>Eucoccidiorida</taxon>
        <taxon>Eimeriorina</taxon>
        <taxon>Eimeriidae</taxon>
        <taxon>Eimeria</taxon>
    </lineage>
</organism>
<protein>
    <submittedName>
        <fullName evidence="3">Uncharacterized protein</fullName>
    </submittedName>
</protein>